<evidence type="ECO:0000313" key="3">
    <source>
        <dbReference type="Proteomes" id="UP000006878"/>
    </source>
</evidence>
<organism evidence="2 3">
    <name type="scientific">Glutamicibacter arilaitensis (strain DSM 16368 / CIP 108037 / IAM 15318 / JCM 13566 / NCIMB 14258 / Re117)</name>
    <name type="common">Arthrobacter arilaitensis</name>
    <dbReference type="NCBI Taxonomy" id="861360"/>
    <lineage>
        <taxon>Bacteria</taxon>
        <taxon>Bacillati</taxon>
        <taxon>Actinomycetota</taxon>
        <taxon>Actinomycetes</taxon>
        <taxon>Micrococcales</taxon>
        <taxon>Micrococcaceae</taxon>
        <taxon>Glutamicibacter</taxon>
    </lineage>
</organism>
<gene>
    <name evidence="2" type="ordered locus">AARI_pI00440</name>
</gene>
<dbReference type="Gene3D" id="3.40.30.10">
    <property type="entry name" value="Glutaredoxin"/>
    <property type="match status" value="1"/>
</dbReference>
<keyword evidence="3" id="KW-1185">Reference proteome</keyword>
<sequence length="85" mass="9299">MVTVYTTGPGCIRCKMTKDVMTKRGVEFVEVDIRQNAAAREYVTEELGYSEAPVCVVEDGTGEDHWSGFRPDNISRLAALANGGE</sequence>
<reference evidence="3" key="2">
    <citation type="submission" date="2010-07" db="EMBL/GenBank/DDBJ databases">
        <title>Complete genome sequence of Arthrobacter arilaitensis (strain DSM 16368 / CIP 108037 / JCM 13566 / Re117).</title>
        <authorList>
            <person name="Genoscope."/>
        </authorList>
    </citation>
    <scope>NUCLEOTIDE SEQUENCE [LARGE SCALE GENOMIC DNA]</scope>
    <source>
        <strain evidence="3">DSM 16368 / CIP 108037 / IAM 15318 / JCM 13566 / Re117</strain>
        <plasmid evidence="3">pRE117-1</plasmid>
    </source>
</reference>
<evidence type="ECO:0000259" key="1">
    <source>
        <dbReference type="Pfam" id="PF00462"/>
    </source>
</evidence>
<dbReference type="Pfam" id="PF00462">
    <property type="entry name" value="Glutaredoxin"/>
    <property type="match status" value="1"/>
</dbReference>
<feature type="domain" description="Glutaredoxin" evidence="1">
    <location>
        <begin position="2"/>
        <end position="58"/>
    </location>
</feature>
<geneLocation type="plasmid" evidence="2 3">
    <name>pRE117-1</name>
</geneLocation>
<dbReference type="PROSITE" id="PS51354">
    <property type="entry name" value="GLUTAREDOXIN_2"/>
    <property type="match status" value="1"/>
</dbReference>
<dbReference type="EMBL" id="FQ311475">
    <property type="protein sequence ID" value="CBQ74086.1"/>
    <property type="molecule type" value="Genomic_DNA"/>
</dbReference>
<dbReference type="InterPro" id="IPR036249">
    <property type="entry name" value="Thioredoxin-like_sf"/>
</dbReference>
<dbReference type="InterPro" id="IPR002109">
    <property type="entry name" value="Glutaredoxin"/>
</dbReference>
<dbReference type="Proteomes" id="UP000006878">
    <property type="component" value="Plasmid pRE117-1"/>
</dbReference>
<accession>A0ABM9PSR3</accession>
<protein>
    <submittedName>
        <fullName evidence="2">Glutaredoxin-like protein</fullName>
    </submittedName>
</protein>
<dbReference type="GeneID" id="303183620"/>
<proteinExistence type="predicted"/>
<reference evidence="3" key="1">
    <citation type="journal article" date="2010" name="PLoS ONE">
        <title>The Arthrobacter arilaitensis Re117 genome sequence reveals its genetic adaptation to the surface of cheese.</title>
        <authorList>
            <person name="Monnet C."/>
            <person name="Loux V."/>
            <person name="Gibrat J.F."/>
            <person name="Spinnler E."/>
            <person name="Barbe V."/>
            <person name="Vacherie B."/>
            <person name="Gavory F."/>
            <person name="Gourbeyre E."/>
            <person name="Siguier P."/>
            <person name="Chandler M."/>
            <person name="Elleuch R."/>
            <person name="Irlinger F."/>
            <person name="Vallaeys T."/>
        </authorList>
    </citation>
    <scope>NUCLEOTIDE SEQUENCE</scope>
    <source>
        <strain evidence="3">DSM 16368 / CIP 108037 / IAM 15318 / JCM 13566 / Re117</strain>
    </source>
</reference>
<name>A0ABM9PSR3_GLUAR</name>
<keyword evidence="2" id="KW-0614">Plasmid</keyword>
<evidence type="ECO:0000313" key="2">
    <source>
        <dbReference type="EMBL" id="CBQ74086.1"/>
    </source>
</evidence>
<dbReference type="SUPFAM" id="SSF52833">
    <property type="entry name" value="Thioredoxin-like"/>
    <property type="match status" value="1"/>
</dbReference>
<dbReference type="CDD" id="cd02976">
    <property type="entry name" value="NrdH"/>
    <property type="match status" value="1"/>
</dbReference>
<dbReference type="RefSeq" id="WP_013347402.1">
    <property type="nucleotide sequence ID" value="NC_014549.1"/>
</dbReference>